<sequence length="203" mass="21743">MPDPSSNPAPDIAVTPVMKRSGHVVMVAAAVENAVGTGRLAELVLTHEGIPGDRHAGFLRPADVRVPWFERHAPIQNERQLSIVSMEDLAVIAGNLGIERVEPEWLGANIAVEGVPDFSFLPRGTRLFFPSGAVLAVMGQNDPCRIAGAEVERHLGGQGGLALRFAAAAKRLRGVVAIVDRPGSIRGGEGFKLRIPEQWIWQG</sequence>
<dbReference type="AlphaFoldDB" id="A0A2S9QCV2"/>
<name>A0A2S9QCV2_9HYPH</name>
<dbReference type="PANTHER" id="PTHR36930:SF1">
    <property type="entry name" value="MOSC DOMAIN-CONTAINING PROTEIN"/>
    <property type="match status" value="1"/>
</dbReference>
<dbReference type="InterPro" id="IPR052716">
    <property type="entry name" value="MOSC_domain"/>
</dbReference>
<keyword evidence="3" id="KW-1185">Reference proteome</keyword>
<feature type="domain" description="MOSC" evidence="1">
    <location>
        <begin position="28"/>
        <end position="194"/>
    </location>
</feature>
<dbReference type="GO" id="GO:0030170">
    <property type="term" value="F:pyridoxal phosphate binding"/>
    <property type="evidence" value="ECO:0007669"/>
    <property type="project" value="InterPro"/>
</dbReference>
<dbReference type="GO" id="GO:0003824">
    <property type="term" value="F:catalytic activity"/>
    <property type="evidence" value="ECO:0007669"/>
    <property type="project" value="InterPro"/>
</dbReference>
<evidence type="ECO:0000313" key="2">
    <source>
        <dbReference type="EMBL" id="PRH87174.1"/>
    </source>
</evidence>
<dbReference type="InterPro" id="IPR005302">
    <property type="entry name" value="MoCF_Sase_C"/>
</dbReference>
<dbReference type="Gene3D" id="2.40.33.20">
    <property type="entry name" value="PK beta-barrel domain-like"/>
    <property type="match status" value="1"/>
</dbReference>
<proteinExistence type="predicted"/>
<evidence type="ECO:0000259" key="1">
    <source>
        <dbReference type="PROSITE" id="PS51340"/>
    </source>
</evidence>
<gene>
    <name evidence="2" type="ORF">C5L14_11060</name>
</gene>
<protein>
    <recommendedName>
        <fullName evidence="1">MOSC domain-containing protein</fullName>
    </recommendedName>
</protein>
<dbReference type="PROSITE" id="PS51340">
    <property type="entry name" value="MOSC"/>
    <property type="match status" value="1"/>
</dbReference>
<organism evidence="2 3">
    <name type="scientific">Labrys okinawensis</name>
    <dbReference type="NCBI Taxonomy" id="346911"/>
    <lineage>
        <taxon>Bacteria</taxon>
        <taxon>Pseudomonadati</taxon>
        <taxon>Pseudomonadota</taxon>
        <taxon>Alphaproteobacteria</taxon>
        <taxon>Hyphomicrobiales</taxon>
        <taxon>Xanthobacteraceae</taxon>
        <taxon>Labrys</taxon>
    </lineage>
</organism>
<dbReference type="Proteomes" id="UP000237682">
    <property type="component" value="Unassembled WGS sequence"/>
</dbReference>
<dbReference type="Pfam" id="PF03473">
    <property type="entry name" value="MOSC"/>
    <property type="match status" value="1"/>
</dbReference>
<dbReference type="InterPro" id="IPR011037">
    <property type="entry name" value="Pyrv_Knase-like_insert_dom_sf"/>
</dbReference>
<dbReference type="PANTHER" id="PTHR36930">
    <property type="entry name" value="METAL-SULFUR CLUSTER BIOSYNTHESIS PROTEINS YUAD-RELATED"/>
    <property type="match status" value="1"/>
</dbReference>
<dbReference type="OrthoDB" id="9808413at2"/>
<dbReference type="SUPFAM" id="SSF50800">
    <property type="entry name" value="PK beta-barrel domain-like"/>
    <property type="match status" value="1"/>
</dbReference>
<evidence type="ECO:0000313" key="3">
    <source>
        <dbReference type="Proteomes" id="UP000237682"/>
    </source>
</evidence>
<reference evidence="2 3" key="1">
    <citation type="submission" date="2018-02" db="EMBL/GenBank/DDBJ databases">
        <title>Whole genome sequencing of endophytic bacterium.</title>
        <authorList>
            <person name="Eedara R."/>
            <person name="Podile A.R."/>
        </authorList>
    </citation>
    <scope>NUCLEOTIDE SEQUENCE [LARGE SCALE GENOMIC DNA]</scope>
    <source>
        <strain evidence="2 3">RP1T</strain>
    </source>
</reference>
<dbReference type="EMBL" id="PUEJ01000004">
    <property type="protein sequence ID" value="PRH87174.1"/>
    <property type="molecule type" value="Genomic_DNA"/>
</dbReference>
<dbReference type="GO" id="GO:0030151">
    <property type="term" value="F:molybdenum ion binding"/>
    <property type="evidence" value="ECO:0007669"/>
    <property type="project" value="InterPro"/>
</dbReference>
<accession>A0A2S9QCV2</accession>
<dbReference type="RefSeq" id="WP_105862113.1">
    <property type="nucleotide sequence ID" value="NZ_PUEJ01000004.1"/>
</dbReference>
<comment type="caution">
    <text evidence="2">The sequence shown here is derived from an EMBL/GenBank/DDBJ whole genome shotgun (WGS) entry which is preliminary data.</text>
</comment>